<evidence type="ECO:0000313" key="4">
    <source>
        <dbReference type="EMBL" id="MFB9442744.1"/>
    </source>
</evidence>
<gene>
    <name evidence="4" type="ORF">ACFFTR_06565</name>
</gene>
<feature type="repeat" description="TPR" evidence="1">
    <location>
        <begin position="206"/>
        <end position="239"/>
    </location>
</feature>
<dbReference type="InterPro" id="IPR024983">
    <property type="entry name" value="CHAT_dom"/>
</dbReference>
<organism evidence="4 5">
    <name type="scientific">Dactylosporangium vinaceum</name>
    <dbReference type="NCBI Taxonomy" id="53362"/>
    <lineage>
        <taxon>Bacteria</taxon>
        <taxon>Bacillati</taxon>
        <taxon>Actinomycetota</taxon>
        <taxon>Actinomycetes</taxon>
        <taxon>Micromonosporales</taxon>
        <taxon>Micromonosporaceae</taxon>
        <taxon>Dactylosporangium</taxon>
    </lineage>
</organism>
<feature type="region of interest" description="Disordered" evidence="2">
    <location>
        <begin position="316"/>
        <end position="335"/>
    </location>
</feature>
<name>A0ABV5M1K6_9ACTN</name>
<feature type="repeat" description="TPR" evidence="1">
    <location>
        <begin position="127"/>
        <end position="160"/>
    </location>
</feature>
<dbReference type="RefSeq" id="WP_223103057.1">
    <property type="nucleotide sequence ID" value="NZ_CP061913.1"/>
</dbReference>
<keyword evidence="1" id="KW-0802">TPR repeat</keyword>
<sequence length="535" mass="57424">MARANHQDTAQRLAVEGNRRRDGGDLAGATAAWQQAFALDPANCFAEAGLALALAVRASAPEHLQQALLAAERAFARAMERKQAAEVATALNTRAEIRLRRGEFAVAVTDSQHCLGLGSAGSRGLQVSALRRIGIASGYLGQVAPAYDALRQAIAADPDDLDSRMALGRLAAERADHDTAIAEYSAAARLLSARRGQVPDADLTISSLLNDVGCAYTALNRLEEATAAFQSAHRHFPGNPYPIINAAFAAGRRGDRAELRRLLDAGLKAADQHDTHLTQAMLTEALTSHDGLDVLDALLDFGRITHRTYLQHKHGLQQRSELSAPTPISGPDPGTGAAVPKLRILLLSANPVGDPQLDIATEVRRIKEKVRLARDRDRLELLEHGAVRPGDLLQLLNECRPHIVHFSGHGNADGEILLAAEDGGSTPVGAAALGRLFRAMRDDIQVVVLNACWSAAQARAIGEHVDWVVAMRRPVTDDAAARFAAAFYQAFGYQLTVPEAFAQACAELALGRYPDPDVPLLLERDGAEPRLRFGR</sequence>
<feature type="region of interest" description="Disordered" evidence="2">
    <location>
        <begin position="1"/>
        <end position="21"/>
    </location>
</feature>
<evidence type="ECO:0000313" key="5">
    <source>
        <dbReference type="Proteomes" id="UP001589608"/>
    </source>
</evidence>
<keyword evidence="5" id="KW-1185">Reference proteome</keyword>
<feature type="domain" description="CHAT" evidence="3">
    <location>
        <begin position="340"/>
        <end position="508"/>
    </location>
</feature>
<dbReference type="SUPFAM" id="SSF48452">
    <property type="entry name" value="TPR-like"/>
    <property type="match status" value="2"/>
</dbReference>
<reference evidence="4 5" key="1">
    <citation type="submission" date="2024-09" db="EMBL/GenBank/DDBJ databases">
        <authorList>
            <person name="Sun Q."/>
            <person name="Mori K."/>
        </authorList>
    </citation>
    <scope>NUCLEOTIDE SEQUENCE [LARGE SCALE GENOMIC DNA]</scope>
    <source>
        <strain evidence="4 5">JCM 3307</strain>
    </source>
</reference>
<comment type="caution">
    <text evidence="4">The sequence shown here is derived from an EMBL/GenBank/DDBJ whole genome shotgun (WGS) entry which is preliminary data.</text>
</comment>
<dbReference type="Gene3D" id="1.25.40.10">
    <property type="entry name" value="Tetratricopeptide repeat domain"/>
    <property type="match status" value="2"/>
</dbReference>
<dbReference type="Proteomes" id="UP001589608">
    <property type="component" value="Unassembled WGS sequence"/>
</dbReference>
<dbReference type="SMART" id="SM00028">
    <property type="entry name" value="TPR"/>
    <property type="match status" value="3"/>
</dbReference>
<dbReference type="InterPro" id="IPR019734">
    <property type="entry name" value="TPR_rpt"/>
</dbReference>
<proteinExistence type="predicted"/>
<dbReference type="Pfam" id="PF12770">
    <property type="entry name" value="CHAT"/>
    <property type="match status" value="1"/>
</dbReference>
<evidence type="ECO:0000256" key="2">
    <source>
        <dbReference type="SAM" id="MobiDB-lite"/>
    </source>
</evidence>
<dbReference type="EMBL" id="JBHMCA010000018">
    <property type="protein sequence ID" value="MFB9442744.1"/>
    <property type="molecule type" value="Genomic_DNA"/>
</dbReference>
<protein>
    <submittedName>
        <fullName evidence="4">CHAT domain-containing protein</fullName>
    </submittedName>
</protein>
<dbReference type="PROSITE" id="PS50005">
    <property type="entry name" value="TPR"/>
    <property type="match status" value="2"/>
</dbReference>
<dbReference type="InterPro" id="IPR011990">
    <property type="entry name" value="TPR-like_helical_dom_sf"/>
</dbReference>
<evidence type="ECO:0000256" key="1">
    <source>
        <dbReference type="PROSITE-ProRule" id="PRU00339"/>
    </source>
</evidence>
<accession>A0ABV5M1K6</accession>
<evidence type="ECO:0000259" key="3">
    <source>
        <dbReference type="Pfam" id="PF12770"/>
    </source>
</evidence>